<dbReference type="AlphaFoldDB" id="A0AAJ5X3U0"/>
<accession>A0AAJ5X3U0</accession>
<reference evidence="2" key="1">
    <citation type="submission" date="2023-03" db="EMBL/GenBank/DDBJ databases">
        <title>Andean soil-derived lignocellulolytic bacterial consortium as a source of novel taxa and putative plastic-active enzymes.</title>
        <authorList>
            <person name="Diaz-Garcia L."/>
            <person name="Chuvochina M."/>
            <person name="Feuerriegel G."/>
            <person name="Bunk B."/>
            <person name="Sproer C."/>
            <person name="Streit W.R."/>
            <person name="Rodriguez L.M."/>
            <person name="Overmann J."/>
            <person name="Jimenez D.J."/>
        </authorList>
    </citation>
    <scope>NUCLEOTIDE SEQUENCE</scope>
    <source>
        <strain evidence="2">MAG 26</strain>
    </source>
</reference>
<dbReference type="Pfam" id="PF06114">
    <property type="entry name" value="Peptidase_M78"/>
    <property type="match status" value="1"/>
</dbReference>
<dbReference type="Gene3D" id="1.10.10.2910">
    <property type="match status" value="1"/>
</dbReference>
<protein>
    <submittedName>
        <fullName evidence="2">ImmA/IrrE family metallo-endopeptidase</fullName>
    </submittedName>
</protein>
<organism evidence="2 3">
    <name type="scientific">Candidatus Andeanibacterium colombiense</name>
    <dbReference type="NCBI Taxonomy" id="3121345"/>
    <lineage>
        <taxon>Bacteria</taxon>
        <taxon>Pseudomonadati</taxon>
        <taxon>Pseudomonadota</taxon>
        <taxon>Alphaproteobacteria</taxon>
        <taxon>Sphingomonadales</taxon>
        <taxon>Sphingomonadaceae</taxon>
        <taxon>Candidatus Andeanibacterium</taxon>
    </lineage>
</organism>
<gene>
    <name evidence="2" type="ORF">P0Y56_02905</name>
</gene>
<proteinExistence type="predicted"/>
<evidence type="ECO:0000259" key="1">
    <source>
        <dbReference type="Pfam" id="PF06114"/>
    </source>
</evidence>
<feature type="domain" description="IrrE N-terminal-like" evidence="1">
    <location>
        <begin position="87"/>
        <end position="168"/>
    </location>
</feature>
<sequence length="183" mass="20879">MGSSFRAVKPMIDIEIEEAAIFTRRMLRVEPKVRVAMVNLVETVLEELLPGYVFTVLPDDEMPGMDGFTGVGHYEICLSNSTYEALNASDPDARFTVAHELGHLILHSKRSSAMAKRIEYDRRVDPEWQADCFADAWLMPYEGVLECSSVEEVVERFSVPEDAARRRFLQVKDYPKIQGELFE</sequence>
<dbReference type="EMBL" id="CP119316">
    <property type="protein sequence ID" value="WEK47250.1"/>
    <property type="molecule type" value="Genomic_DNA"/>
</dbReference>
<name>A0AAJ5X3U0_9SPHN</name>
<evidence type="ECO:0000313" key="2">
    <source>
        <dbReference type="EMBL" id="WEK47250.1"/>
    </source>
</evidence>
<evidence type="ECO:0000313" key="3">
    <source>
        <dbReference type="Proteomes" id="UP001218362"/>
    </source>
</evidence>
<dbReference type="KEGG" id="acob:P0Y56_02905"/>
<dbReference type="Proteomes" id="UP001218362">
    <property type="component" value="Chromosome"/>
</dbReference>
<dbReference type="InterPro" id="IPR010359">
    <property type="entry name" value="IrrE_HExxH"/>
</dbReference>